<dbReference type="PANTHER" id="PTHR28208">
    <property type="entry name" value="PHOSPHATIDATE PHOSPHATASE APP1"/>
    <property type="match status" value="1"/>
</dbReference>
<dbReference type="RefSeq" id="WP_248475914.1">
    <property type="nucleotide sequence ID" value="NZ_JALPRF010000001.1"/>
</dbReference>
<evidence type="ECO:0000313" key="3">
    <source>
        <dbReference type="Proteomes" id="UP001202180"/>
    </source>
</evidence>
<feature type="domain" description="Phosphatidate phosphatase APP1 catalytic" evidence="1">
    <location>
        <begin position="158"/>
        <end position="313"/>
    </location>
</feature>
<evidence type="ECO:0000259" key="1">
    <source>
        <dbReference type="Pfam" id="PF09949"/>
    </source>
</evidence>
<name>A0ABT0HG43_9BACT</name>
<dbReference type="Pfam" id="PF09949">
    <property type="entry name" value="APP1_cat"/>
    <property type="match status" value="1"/>
</dbReference>
<organism evidence="2 3">
    <name type="scientific">Spirosoma liriopis</name>
    <dbReference type="NCBI Taxonomy" id="2937440"/>
    <lineage>
        <taxon>Bacteria</taxon>
        <taxon>Pseudomonadati</taxon>
        <taxon>Bacteroidota</taxon>
        <taxon>Cytophagia</taxon>
        <taxon>Cytophagales</taxon>
        <taxon>Cytophagaceae</taxon>
        <taxon>Spirosoma</taxon>
    </lineage>
</organism>
<dbReference type="Proteomes" id="UP001202180">
    <property type="component" value="Unassembled WGS sequence"/>
</dbReference>
<dbReference type="InterPro" id="IPR052935">
    <property type="entry name" value="Mg2+_PAP"/>
</dbReference>
<proteinExistence type="predicted"/>
<reference evidence="2 3" key="1">
    <citation type="submission" date="2022-04" db="EMBL/GenBank/DDBJ databases">
        <title>Spirosoma sp. strain RP8 genome sequencing and assembly.</title>
        <authorList>
            <person name="Jung Y."/>
        </authorList>
    </citation>
    <scope>NUCLEOTIDE SEQUENCE [LARGE SCALE GENOMIC DNA]</scope>
    <source>
        <strain evidence="2 3">RP8</strain>
    </source>
</reference>
<accession>A0ABT0HG43</accession>
<dbReference type="EMBL" id="JALPRF010000001">
    <property type="protein sequence ID" value="MCK8491126.1"/>
    <property type="molecule type" value="Genomic_DNA"/>
</dbReference>
<protein>
    <submittedName>
        <fullName evidence="2">DUF2183 domain-containing protein</fullName>
    </submittedName>
</protein>
<comment type="caution">
    <text evidence="2">The sequence shown here is derived from an EMBL/GenBank/DDBJ whole genome shotgun (WGS) entry which is preliminary data.</text>
</comment>
<gene>
    <name evidence="2" type="ORF">M0L20_04635</name>
</gene>
<keyword evidence="3" id="KW-1185">Reference proteome</keyword>
<dbReference type="PANTHER" id="PTHR28208:SF3">
    <property type="entry name" value="PHOSPHATIDATE PHOSPHATASE APP1"/>
    <property type="match status" value="1"/>
</dbReference>
<dbReference type="InterPro" id="IPR019236">
    <property type="entry name" value="APP1_cat"/>
</dbReference>
<evidence type="ECO:0000313" key="2">
    <source>
        <dbReference type="EMBL" id="MCK8491126.1"/>
    </source>
</evidence>
<sequence length="357" mass="40637">MTLDQQPIQSKQNLSLKGKLINRFLTWLRLTDQPVVNVYRGFGNAQKVTIHGHALRRSAQPRKNYRNSAVVNLLAVLRLFLVRPYPQATIRVRLGDHTTEIRTDPDGYFRIELPLEQALPPGWHSVKAQMVSQTISPETILAEGEGKILIPHQTPFLCISDIDDTFLISHSATIGKRLLVLLTQNAHSRDPFEGVVAHYQLLAEAASGPDATNPFFYVSSSEWNLYDYILEFSRKNGLPEGIYLLSQLKQLSQLLQTGKTKHLTKFDRIVRIIETYPDRKFILLGDDSQQDPPIYESIVRHFPQQILCVYIRRIHPKKQDATNELMKKIEANGVAYCYFANSAEAHRHSVEMGLVAS</sequence>